<feature type="transmembrane region" description="Helical" evidence="1">
    <location>
        <begin position="146"/>
        <end position="164"/>
    </location>
</feature>
<name>A0A5B2THM1_9PROT</name>
<dbReference type="NCBIfam" id="TIGR00791">
    <property type="entry name" value="gntP"/>
    <property type="match status" value="1"/>
</dbReference>
<dbReference type="PIRSF" id="PIRSF002746">
    <property type="entry name" value="Gluconate_transporter"/>
    <property type="match status" value="1"/>
</dbReference>
<feature type="transmembrane region" description="Helical" evidence="1">
    <location>
        <begin position="240"/>
        <end position="259"/>
    </location>
</feature>
<feature type="transmembrane region" description="Helical" evidence="1">
    <location>
        <begin position="354"/>
        <end position="373"/>
    </location>
</feature>
<feature type="transmembrane region" description="Helical" evidence="1">
    <location>
        <begin position="279"/>
        <end position="303"/>
    </location>
</feature>
<keyword evidence="3" id="KW-1185">Reference proteome</keyword>
<protein>
    <submittedName>
        <fullName evidence="2">GntP family permease</fullName>
    </submittedName>
</protein>
<dbReference type="PANTHER" id="PTHR30354">
    <property type="entry name" value="GNT FAMILY GLUCONATE TRANSPORTER"/>
    <property type="match status" value="1"/>
</dbReference>
<dbReference type="EMBL" id="VUKA01000002">
    <property type="protein sequence ID" value="KAA2213982.1"/>
    <property type="molecule type" value="Genomic_DNA"/>
</dbReference>
<dbReference type="GO" id="GO:0005886">
    <property type="term" value="C:plasma membrane"/>
    <property type="evidence" value="ECO:0007669"/>
    <property type="project" value="TreeGrafter"/>
</dbReference>
<keyword evidence="1" id="KW-0472">Membrane</keyword>
<feature type="transmembrane region" description="Helical" evidence="1">
    <location>
        <begin position="109"/>
        <end position="134"/>
    </location>
</feature>
<reference evidence="2 3" key="1">
    <citation type="journal article" date="2015" name="Int. J. Syst. Evol. Microbiol.">
        <title>Roseomonas oryzae sp. nov., isolated from paddy rhizosphere soil.</title>
        <authorList>
            <person name="Ramaprasad E.V."/>
            <person name="Sasikala Ch."/>
            <person name="Ramana Ch.V."/>
        </authorList>
    </citation>
    <scope>NUCLEOTIDE SEQUENCE [LARGE SCALE GENOMIC DNA]</scope>
    <source>
        <strain evidence="2 3">KCTC 42542</strain>
    </source>
</reference>
<gene>
    <name evidence="2" type="ORF">F0Q34_08040</name>
</gene>
<comment type="caution">
    <text evidence="2">The sequence shown here is derived from an EMBL/GenBank/DDBJ whole genome shotgun (WGS) entry which is preliminary data.</text>
</comment>
<evidence type="ECO:0000313" key="2">
    <source>
        <dbReference type="EMBL" id="KAA2213982.1"/>
    </source>
</evidence>
<keyword evidence="1" id="KW-1133">Transmembrane helix</keyword>
<proteinExistence type="predicted"/>
<feature type="transmembrane region" description="Helical" evidence="1">
    <location>
        <begin position="34"/>
        <end position="52"/>
    </location>
</feature>
<feature type="transmembrane region" description="Helical" evidence="1">
    <location>
        <begin position="64"/>
        <end position="85"/>
    </location>
</feature>
<evidence type="ECO:0000256" key="1">
    <source>
        <dbReference type="SAM" id="Phobius"/>
    </source>
</evidence>
<keyword evidence="1" id="KW-0812">Transmembrane</keyword>
<dbReference type="InterPro" id="IPR003474">
    <property type="entry name" value="Glcn_transporter"/>
</dbReference>
<feature type="transmembrane region" description="Helical" evidence="1">
    <location>
        <begin position="184"/>
        <end position="203"/>
    </location>
</feature>
<feature type="transmembrane region" description="Helical" evidence="1">
    <location>
        <begin position="380"/>
        <end position="398"/>
    </location>
</feature>
<dbReference type="OrthoDB" id="9787129at2"/>
<feature type="transmembrane region" description="Helical" evidence="1">
    <location>
        <begin position="442"/>
        <end position="466"/>
    </location>
</feature>
<dbReference type="PANTHER" id="PTHR30354:SF11">
    <property type="entry name" value="PERMEASE"/>
    <property type="match status" value="1"/>
</dbReference>
<dbReference type="Pfam" id="PF02447">
    <property type="entry name" value="GntP_permease"/>
    <property type="match status" value="1"/>
</dbReference>
<dbReference type="AlphaFoldDB" id="A0A5B2THM1"/>
<organism evidence="2 3">
    <name type="scientific">Teichococcus oryzae</name>
    <dbReference type="NCBI Taxonomy" id="1608942"/>
    <lineage>
        <taxon>Bacteria</taxon>
        <taxon>Pseudomonadati</taxon>
        <taxon>Pseudomonadota</taxon>
        <taxon>Alphaproteobacteria</taxon>
        <taxon>Acetobacterales</taxon>
        <taxon>Roseomonadaceae</taxon>
        <taxon>Roseomonas</taxon>
    </lineage>
</organism>
<dbReference type="Proteomes" id="UP000322110">
    <property type="component" value="Unassembled WGS sequence"/>
</dbReference>
<feature type="transmembrane region" description="Helical" evidence="1">
    <location>
        <begin position="404"/>
        <end position="421"/>
    </location>
</feature>
<feature type="transmembrane region" description="Helical" evidence="1">
    <location>
        <begin position="7"/>
        <end position="28"/>
    </location>
</feature>
<feature type="transmembrane region" description="Helical" evidence="1">
    <location>
        <begin position="324"/>
        <end position="342"/>
    </location>
</feature>
<sequence length="467" mass="48495">MNAAASAVGPGAIIGLVLGICLLIFLVLRTKIHAVVALVIAASIAGLSAGMAPDAVVRSISNGFGSTLSTIGLVIGFGVMMGRILEVSGAAEKLAITFVRWLGEKKEEWAMMATGYIVSIPIFCDSAFVILNPLVRALARNAGRSVLTLGIALAGGLMLTHHAVPPTPGPLGAAGIFNIDIGLMIFWGVVLTLPATFTIILYARAMGPRIERMIEVDTGESISGAFQQFKEEASARERDLPSLGISMMPIVVPIVLIFINTVVSGVVTASGDATLKEALWVQASAFIGNPVIAVGLGVILAVWGLAGNLSRQDTVSELEKGIEGAGIIMLVTGAGGALGAVLRDSGVGTYIGEWVATLPLPAVLIPFVIASLVRLIQGSGTVAMITGASISAPILAQIPDVNLVFAAQAACIGSMVFGYFNDSYFWVINRILGVKSAKHQMLTWSIPSTIGWGTSLVTLLVLNMFFG</sequence>
<accession>A0A5B2THM1</accession>
<evidence type="ECO:0000313" key="3">
    <source>
        <dbReference type="Proteomes" id="UP000322110"/>
    </source>
</evidence>
<dbReference type="RefSeq" id="WP_149811638.1">
    <property type="nucleotide sequence ID" value="NZ_VUKA01000002.1"/>
</dbReference>
<dbReference type="GO" id="GO:0015128">
    <property type="term" value="F:gluconate transmembrane transporter activity"/>
    <property type="evidence" value="ECO:0007669"/>
    <property type="project" value="InterPro"/>
</dbReference>